<dbReference type="AlphaFoldDB" id="A0A2T9Z8J3"/>
<feature type="compositionally biased region" description="Polar residues" evidence="1">
    <location>
        <begin position="173"/>
        <end position="188"/>
    </location>
</feature>
<proteinExistence type="predicted"/>
<feature type="compositionally biased region" description="Basic and acidic residues" evidence="1">
    <location>
        <begin position="375"/>
        <end position="400"/>
    </location>
</feature>
<organism evidence="2 3">
    <name type="scientific">Smittium megazygosporum</name>
    <dbReference type="NCBI Taxonomy" id="133381"/>
    <lineage>
        <taxon>Eukaryota</taxon>
        <taxon>Fungi</taxon>
        <taxon>Fungi incertae sedis</taxon>
        <taxon>Zoopagomycota</taxon>
        <taxon>Kickxellomycotina</taxon>
        <taxon>Harpellomycetes</taxon>
        <taxon>Harpellales</taxon>
        <taxon>Legeriomycetaceae</taxon>
        <taxon>Smittium</taxon>
    </lineage>
</organism>
<dbReference type="Proteomes" id="UP000245609">
    <property type="component" value="Unassembled WGS sequence"/>
</dbReference>
<comment type="caution">
    <text evidence="2">The sequence shown here is derived from an EMBL/GenBank/DDBJ whole genome shotgun (WGS) entry which is preliminary data.</text>
</comment>
<dbReference type="EMBL" id="MBFS01001527">
    <property type="protein sequence ID" value="PVV00900.1"/>
    <property type="molecule type" value="Genomic_DNA"/>
</dbReference>
<evidence type="ECO:0000256" key="1">
    <source>
        <dbReference type="SAM" id="MobiDB-lite"/>
    </source>
</evidence>
<keyword evidence="3" id="KW-1185">Reference proteome</keyword>
<dbReference type="OrthoDB" id="9451547at2759"/>
<dbReference type="STRING" id="133381.A0A2T9Z8J3"/>
<sequence>MSSYPIYSSEEYDSSFYTSYVFENLRYINPNSEYIGFSTLSESFVLKISLLSKLPQSLLSLLFPSGISEAVTSDSLDPVNLNPTYIGCNPSLDETKYPGPFLYLPINPQLLEFILSFFNDSTTPSSDSKVDSKLSYVPSIGSNTFEVPEQDNDFSLYNLKSKSTNSASSESKIQNLENSSMKNSCSNSQLVDTSQQTITDDTLSQPDIVPPSSLTKNATLTQHDLLVLEKKGNEPELDPVEFTTSHFSLDDDSELEDIDDDRSYYYADPSLLLDPDYSGKHTPMIMLIEDLDFFIIPSKNSSSNPALSTPPISKLRLDVSEFLLKDSKIFPSILSYIDRLKNTNKRLVYSAHTIPSSSSLQSNDKSSLPASENPSNKENHNVEDHHEPTENNESLLKDDSNIEESALNTQPLENNINTSDNLDSVGSENADLNSNHDENRPPDFSPLSNDSEPIDPSLESQPKHNVFESPLRSVDPGAVENQLVNLLFNCGFSSNSTWSKRSLSLNSFNIKSIKFLPIEKYPSPLSPPALSPLRPESQTSDTLVEPLDKSHIFSFFLKPAIKSWWDNSSIELDDQTKIDLFCKRTWTLEVLLL</sequence>
<feature type="compositionally biased region" description="Polar residues" evidence="1">
    <location>
        <begin position="406"/>
        <end position="433"/>
    </location>
</feature>
<feature type="region of interest" description="Disordered" evidence="1">
    <location>
        <begin position="167"/>
        <end position="188"/>
    </location>
</feature>
<evidence type="ECO:0000313" key="2">
    <source>
        <dbReference type="EMBL" id="PVV00900.1"/>
    </source>
</evidence>
<gene>
    <name evidence="2" type="ORF">BB560_004702</name>
</gene>
<evidence type="ECO:0000313" key="3">
    <source>
        <dbReference type="Proteomes" id="UP000245609"/>
    </source>
</evidence>
<name>A0A2T9Z8J3_9FUNG</name>
<feature type="region of interest" description="Disordered" evidence="1">
    <location>
        <begin position="355"/>
        <end position="470"/>
    </location>
</feature>
<reference evidence="2 3" key="1">
    <citation type="journal article" date="2018" name="MBio">
        <title>Comparative Genomics Reveals the Core Gene Toolbox for the Fungus-Insect Symbiosis.</title>
        <authorList>
            <person name="Wang Y."/>
            <person name="Stata M."/>
            <person name="Wang W."/>
            <person name="Stajich J.E."/>
            <person name="White M.M."/>
            <person name="Moncalvo J.M."/>
        </authorList>
    </citation>
    <scope>NUCLEOTIDE SEQUENCE [LARGE SCALE GENOMIC DNA]</scope>
    <source>
        <strain evidence="2 3">SC-DP-2</strain>
    </source>
</reference>
<protein>
    <submittedName>
        <fullName evidence="2">Uncharacterized protein</fullName>
    </submittedName>
</protein>
<feature type="compositionally biased region" description="Low complexity" evidence="1">
    <location>
        <begin position="356"/>
        <end position="367"/>
    </location>
</feature>
<accession>A0A2T9Z8J3</accession>